<reference evidence="2" key="1">
    <citation type="journal article" date="2011" name="PLoS Genet.">
        <title>Genomic analysis of the necrotrophic fungal pathogens Sclerotinia sclerotiorum and Botrytis cinerea.</title>
        <authorList>
            <person name="Amselem J."/>
            <person name="Cuomo C.A."/>
            <person name="van Kan J.A."/>
            <person name="Viaud M."/>
            <person name="Benito E.P."/>
            <person name="Couloux A."/>
            <person name="Coutinho P.M."/>
            <person name="de Vries R.P."/>
            <person name="Dyer P.S."/>
            <person name="Fillinger S."/>
            <person name="Fournier E."/>
            <person name="Gout L."/>
            <person name="Hahn M."/>
            <person name="Kohn L."/>
            <person name="Lapalu N."/>
            <person name="Plummer K.M."/>
            <person name="Pradier J.M."/>
            <person name="Quevillon E."/>
            <person name="Sharon A."/>
            <person name="Simon A."/>
            <person name="ten Have A."/>
            <person name="Tudzynski B."/>
            <person name="Tudzynski P."/>
            <person name="Wincker P."/>
            <person name="Andrew M."/>
            <person name="Anthouard V."/>
            <person name="Beever R.E."/>
            <person name="Beffa R."/>
            <person name="Benoit I."/>
            <person name="Bouzid O."/>
            <person name="Brault B."/>
            <person name="Chen Z."/>
            <person name="Choquer M."/>
            <person name="Collemare J."/>
            <person name="Cotton P."/>
            <person name="Danchin E.G."/>
            <person name="Da Silva C."/>
            <person name="Gautier A."/>
            <person name="Giraud C."/>
            <person name="Giraud T."/>
            <person name="Gonzalez C."/>
            <person name="Grossetete S."/>
            <person name="Guldener U."/>
            <person name="Henrissat B."/>
            <person name="Howlett B.J."/>
            <person name="Kodira C."/>
            <person name="Kretschmer M."/>
            <person name="Lappartient A."/>
            <person name="Leroch M."/>
            <person name="Levis C."/>
            <person name="Mauceli E."/>
            <person name="Neuveglise C."/>
            <person name="Oeser B."/>
            <person name="Pearson M."/>
            <person name="Poulain J."/>
            <person name="Poussereau N."/>
            <person name="Quesneville H."/>
            <person name="Rascle C."/>
            <person name="Schumacher J."/>
            <person name="Segurens B."/>
            <person name="Sexton A."/>
            <person name="Silva E."/>
            <person name="Sirven C."/>
            <person name="Soanes D.M."/>
            <person name="Talbot N.J."/>
            <person name="Templeton M."/>
            <person name="Yandava C."/>
            <person name="Yarden O."/>
            <person name="Zeng Q."/>
            <person name="Rollins J.A."/>
            <person name="Lebrun M.H."/>
            <person name="Dickman M."/>
        </authorList>
    </citation>
    <scope>NUCLEOTIDE SEQUENCE [LARGE SCALE GENOMIC DNA]</scope>
    <source>
        <strain evidence="2">ATCC 18683 / 1980 / Ss-1</strain>
    </source>
</reference>
<accession>A7F870</accession>
<dbReference type="RefSeq" id="XP_001585232.1">
    <property type="nucleotide sequence ID" value="XM_001585182.1"/>
</dbReference>
<dbReference type="AlphaFoldDB" id="A7F870"/>
<gene>
    <name evidence="1" type="ORF">SS1G_13800</name>
</gene>
<organism evidence="1 2">
    <name type="scientific">Sclerotinia sclerotiorum (strain ATCC 18683 / 1980 / Ss-1)</name>
    <name type="common">White mold</name>
    <name type="synonym">Whetzelinia sclerotiorum</name>
    <dbReference type="NCBI Taxonomy" id="665079"/>
    <lineage>
        <taxon>Eukaryota</taxon>
        <taxon>Fungi</taxon>
        <taxon>Dikarya</taxon>
        <taxon>Ascomycota</taxon>
        <taxon>Pezizomycotina</taxon>
        <taxon>Leotiomycetes</taxon>
        <taxon>Helotiales</taxon>
        <taxon>Sclerotiniaceae</taxon>
        <taxon>Sclerotinia</taxon>
    </lineage>
</organism>
<dbReference type="EMBL" id="CH476647">
    <property type="protein sequence ID" value="EDN98941.1"/>
    <property type="molecule type" value="Genomic_DNA"/>
</dbReference>
<keyword evidence="2" id="KW-1185">Reference proteome</keyword>
<evidence type="ECO:0000313" key="1">
    <source>
        <dbReference type="EMBL" id="EDN98941.1"/>
    </source>
</evidence>
<dbReference type="KEGG" id="ssl:SS1G_13800"/>
<name>A7F870_SCLS1</name>
<dbReference type="GeneID" id="5481255"/>
<evidence type="ECO:0000313" key="2">
    <source>
        <dbReference type="Proteomes" id="UP000001312"/>
    </source>
</evidence>
<dbReference type="InParanoid" id="A7F870"/>
<sequence length="36" mass="3718">MVILRKRCGGGGGAMIMGSYTGCEWGMVWILGLGVG</sequence>
<dbReference type="HOGENOM" id="CLU_3359997_0_0_1"/>
<dbReference type="Proteomes" id="UP000001312">
    <property type="component" value="Unassembled WGS sequence"/>
</dbReference>
<proteinExistence type="predicted"/>
<protein>
    <submittedName>
        <fullName evidence="1">Uncharacterized protein</fullName>
    </submittedName>
</protein>